<dbReference type="Proteomes" id="UP000499080">
    <property type="component" value="Unassembled WGS sequence"/>
</dbReference>
<sequence>MVSDQVRHCPSLRHVGSFPTVVLQITLEIPEWSLLLDAFTTSSRIEHVFILKTTINYHGPKLLTLRKVSVASDQSHPQLGELVQRVSGKGVVLRIRRVFLSPFGF</sequence>
<dbReference type="AlphaFoldDB" id="A0A4Y2P983"/>
<evidence type="ECO:0000313" key="2">
    <source>
        <dbReference type="Proteomes" id="UP000499080"/>
    </source>
</evidence>
<evidence type="ECO:0000313" key="1">
    <source>
        <dbReference type="EMBL" id="GBN46807.1"/>
    </source>
</evidence>
<organism evidence="1 2">
    <name type="scientific">Araneus ventricosus</name>
    <name type="common">Orbweaver spider</name>
    <name type="synonym">Epeira ventricosa</name>
    <dbReference type="NCBI Taxonomy" id="182803"/>
    <lineage>
        <taxon>Eukaryota</taxon>
        <taxon>Metazoa</taxon>
        <taxon>Ecdysozoa</taxon>
        <taxon>Arthropoda</taxon>
        <taxon>Chelicerata</taxon>
        <taxon>Arachnida</taxon>
        <taxon>Araneae</taxon>
        <taxon>Araneomorphae</taxon>
        <taxon>Entelegynae</taxon>
        <taxon>Araneoidea</taxon>
        <taxon>Araneidae</taxon>
        <taxon>Araneus</taxon>
    </lineage>
</organism>
<name>A0A4Y2P983_ARAVE</name>
<protein>
    <submittedName>
        <fullName evidence="1">Uncharacterized protein</fullName>
    </submittedName>
</protein>
<dbReference type="EMBL" id="BGPR01010560">
    <property type="protein sequence ID" value="GBN46807.1"/>
    <property type="molecule type" value="Genomic_DNA"/>
</dbReference>
<proteinExistence type="predicted"/>
<reference evidence="1 2" key="1">
    <citation type="journal article" date="2019" name="Sci. Rep.">
        <title>Orb-weaving spider Araneus ventricosus genome elucidates the spidroin gene catalogue.</title>
        <authorList>
            <person name="Kono N."/>
            <person name="Nakamura H."/>
            <person name="Ohtoshi R."/>
            <person name="Moran D.A.P."/>
            <person name="Shinohara A."/>
            <person name="Yoshida Y."/>
            <person name="Fujiwara M."/>
            <person name="Mori M."/>
            <person name="Tomita M."/>
            <person name="Arakawa K."/>
        </authorList>
    </citation>
    <scope>NUCLEOTIDE SEQUENCE [LARGE SCALE GENOMIC DNA]</scope>
</reference>
<keyword evidence="2" id="KW-1185">Reference proteome</keyword>
<accession>A0A4Y2P983</accession>
<gene>
    <name evidence="1" type="ORF">AVEN_121937_1</name>
</gene>
<comment type="caution">
    <text evidence="1">The sequence shown here is derived from an EMBL/GenBank/DDBJ whole genome shotgun (WGS) entry which is preliminary data.</text>
</comment>